<feature type="transmembrane region" description="Helical" evidence="1">
    <location>
        <begin position="135"/>
        <end position="159"/>
    </location>
</feature>
<feature type="transmembrane region" description="Helical" evidence="1">
    <location>
        <begin position="92"/>
        <end position="115"/>
    </location>
</feature>
<organism evidence="2">
    <name type="scientific">Amorphochlora amoebiformis</name>
    <dbReference type="NCBI Taxonomy" id="1561963"/>
    <lineage>
        <taxon>Eukaryota</taxon>
        <taxon>Sar</taxon>
        <taxon>Rhizaria</taxon>
        <taxon>Cercozoa</taxon>
        <taxon>Chlorarachniophyceae</taxon>
        <taxon>Amorphochlora</taxon>
    </lineage>
</organism>
<dbReference type="EMBL" id="HBEM01031412">
    <property type="protein sequence ID" value="CAD8462416.1"/>
    <property type="molecule type" value="Transcribed_RNA"/>
</dbReference>
<reference evidence="2" key="1">
    <citation type="submission" date="2021-01" db="EMBL/GenBank/DDBJ databases">
        <authorList>
            <person name="Corre E."/>
            <person name="Pelletier E."/>
            <person name="Niang G."/>
            <person name="Scheremetjew M."/>
            <person name="Finn R."/>
            <person name="Kale V."/>
            <person name="Holt S."/>
            <person name="Cochrane G."/>
            <person name="Meng A."/>
            <person name="Brown T."/>
            <person name="Cohen L."/>
        </authorList>
    </citation>
    <scope>NUCLEOTIDE SEQUENCE</scope>
    <source>
        <strain evidence="2">CCMP2058</strain>
    </source>
</reference>
<accession>A0A7S0DQJ1</accession>
<proteinExistence type="predicted"/>
<evidence type="ECO:0000313" key="2">
    <source>
        <dbReference type="EMBL" id="CAD8462416.1"/>
    </source>
</evidence>
<gene>
    <name evidence="2" type="ORF">LAMO00422_LOCUS21376</name>
</gene>
<keyword evidence="1" id="KW-0812">Transmembrane</keyword>
<sequence>MTNKIEFVVFFLGVLLSVVTIGFNSDRAEDWNKNKFSVVVNKTVNLTCPIFTRCINENVSDLDILVGFGGPTKVTSLDSSCDYEDMQDQLGVVPITILIFSVLRVSLDITFFFTLHCIRVSRDDECCPDFGGKKFFLSIIRVLRFLVVIFFGLMTLLFLGTDLSCNMRADGFKNAFINCLAGFDTSADGVNNFDNSSRLFCKNIEITFATEMCAVFVDILANFLNCF</sequence>
<keyword evidence="1" id="KW-1133">Transmembrane helix</keyword>
<protein>
    <submittedName>
        <fullName evidence="2">Uncharacterized protein</fullName>
    </submittedName>
</protein>
<keyword evidence="1" id="KW-0472">Membrane</keyword>
<dbReference type="AlphaFoldDB" id="A0A7S0DQJ1"/>
<evidence type="ECO:0000256" key="1">
    <source>
        <dbReference type="SAM" id="Phobius"/>
    </source>
</evidence>
<feature type="transmembrane region" description="Helical" evidence="1">
    <location>
        <begin position="7"/>
        <end position="25"/>
    </location>
</feature>
<name>A0A7S0DQJ1_9EUKA</name>